<evidence type="ECO:0000313" key="3">
    <source>
        <dbReference type="EMBL" id="MBB6176368.1"/>
    </source>
</evidence>
<keyword evidence="2" id="KW-0812">Transmembrane</keyword>
<proteinExistence type="predicted"/>
<feature type="coiled-coil region" evidence="1">
    <location>
        <begin position="5"/>
        <end position="39"/>
    </location>
</feature>
<organism evidence="3 4">
    <name type="scientific">Anoxybacillus tengchongensis</name>
    <dbReference type="NCBI Taxonomy" id="576944"/>
    <lineage>
        <taxon>Bacteria</taxon>
        <taxon>Bacillati</taxon>
        <taxon>Bacillota</taxon>
        <taxon>Bacilli</taxon>
        <taxon>Bacillales</taxon>
        <taxon>Anoxybacillaceae</taxon>
        <taxon>Anoxybacillus</taxon>
    </lineage>
</organism>
<evidence type="ECO:0000256" key="2">
    <source>
        <dbReference type="SAM" id="Phobius"/>
    </source>
</evidence>
<dbReference type="InterPro" id="IPR019715">
    <property type="entry name" value="Haemolysin_XhlA"/>
</dbReference>
<evidence type="ECO:0000256" key="1">
    <source>
        <dbReference type="SAM" id="Coils"/>
    </source>
</evidence>
<keyword evidence="2" id="KW-0472">Membrane</keyword>
<dbReference type="RefSeq" id="WP_183247950.1">
    <property type="nucleotide sequence ID" value="NZ_JACHES010000004.1"/>
</dbReference>
<name>A0A7W9YQC3_9BACL</name>
<protein>
    <submittedName>
        <fullName evidence="3">Putative nucleic acid-binding Zn-ribbon protein</fullName>
    </submittedName>
</protein>
<feature type="transmembrane region" description="Helical" evidence="2">
    <location>
        <begin position="42"/>
        <end position="60"/>
    </location>
</feature>
<dbReference type="Proteomes" id="UP000523528">
    <property type="component" value="Unassembled WGS sequence"/>
</dbReference>
<keyword evidence="1" id="KW-0175">Coiled coil</keyword>
<reference evidence="3 4" key="1">
    <citation type="submission" date="2020-08" db="EMBL/GenBank/DDBJ databases">
        <title>Genomic Encyclopedia of Type Strains, Phase IV (KMG-IV): sequencing the most valuable type-strain genomes for metagenomic binning, comparative biology and taxonomic classification.</title>
        <authorList>
            <person name="Goeker M."/>
        </authorList>
    </citation>
    <scope>NUCLEOTIDE SEQUENCE [LARGE SCALE GENOMIC DNA]</scope>
    <source>
        <strain evidence="3 4">DSM 23211</strain>
    </source>
</reference>
<keyword evidence="2" id="KW-1133">Transmembrane helix</keyword>
<keyword evidence="4" id="KW-1185">Reference proteome</keyword>
<dbReference type="AlphaFoldDB" id="A0A7W9YQC3"/>
<evidence type="ECO:0000313" key="4">
    <source>
        <dbReference type="Proteomes" id="UP000523528"/>
    </source>
</evidence>
<accession>A0A7W9YQC3</accession>
<dbReference type="EMBL" id="JACHES010000004">
    <property type="protein sequence ID" value="MBB6176368.1"/>
    <property type="molecule type" value="Genomic_DNA"/>
</dbReference>
<dbReference type="Pfam" id="PF10779">
    <property type="entry name" value="XhlA"/>
    <property type="match status" value="1"/>
</dbReference>
<comment type="caution">
    <text evidence="3">The sequence shown here is derived from an EMBL/GenBank/DDBJ whole genome shotgun (WGS) entry which is preliminary data.</text>
</comment>
<sequence length="65" mass="7338">MEQRIQKLEADMVDVKTRLAVAESNIKDMREDISAIKNNTTWILRLIVGGIVGALLTFMFQGGMR</sequence>
<gene>
    <name evidence="3" type="ORF">HNQ82_001182</name>
</gene>